<protein>
    <submittedName>
        <fullName evidence="1">Uncharacterized protein</fullName>
    </submittedName>
</protein>
<dbReference type="KEGG" id="sfk:KY5_8103"/>
<sequence length="218" mass="23981">MGEGVTKQRRTENGLSWIAGDHRPGFTLTLSEGFSPYELLRGVGADERHIVPLTNAAAYELLLRDQEDHISDLDFLDWEDEEAVARLTNGGFLPDPPDTIVRAGSVTGWAYALEEFHCHTGGYIAELSERGRAFCVHRNGKGFSRVDYALHGEVVTSFELGLPPLTNGAEADPVLRFVHSGDAIDDVSFLRFLEGELGLYIPWEETEAELASAAFDNG</sequence>
<reference evidence="1 2" key="1">
    <citation type="submission" date="2017-08" db="EMBL/GenBank/DDBJ databases">
        <title>Complete Genome Sequence of Streptomyces formicae KY5, the formicamycin producer.</title>
        <authorList>
            <person name="Holmes N.A."/>
            <person name="Devine R."/>
            <person name="Qin Z."/>
            <person name="Seipke R.F."/>
            <person name="Wilkinson B."/>
            <person name="Hutchings M.I."/>
        </authorList>
    </citation>
    <scope>NUCLEOTIDE SEQUENCE [LARGE SCALE GENOMIC DNA]</scope>
    <source>
        <strain evidence="1 2">KY5</strain>
    </source>
</reference>
<keyword evidence="2" id="KW-1185">Reference proteome</keyword>
<organism evidence="1 2">
    <name type="scientific">Streptomyces formicae</name>
    <dbReference type="NCBI Taxonomy" id="1616117"/>
    <lineage>
        <taxon>Bacteria</taxon>
        <taxon>Bacillati</taxon>
        <taxon>Actinomycetota</taxon>
        <taxon>Actinomycetes</taxon>
        <taxon>Kitasatosporales</taxon>
        <taxon>Streptomycetaceae</taxon>
        <taxon>Streptomyces</taxon>
    </lineage>
</organism>
<dbReference type="EMBL" id="CP022685">
    <property type="protein sequence ID" value="ATL33121.1"/>
    <property type="molecule type" value="Genomic_DNA"/>
</dbReference>
<dbReference type="Pfam" id="PF20062">
    <property type="entry name" value="DUF6461"/>
    <property type="match status" value="1"/>
</dbReference>
<proteinExistence type="predicted"/>
<evidence type="ECO:0000313" key="2">
    <source>
        <dbReference type="Proteomes" id="UP000221011"/>
    </source>
</evidence>
<dbReference type="InterPro" id="IPR045592">
    <property type="entry name" value="DUF6461"/>
</dbReference>
<evidence type="ECO:0000313" key="1">
    <source>
        <dbReference type="EMBL" id="ATL33121.1"/>
    </source>
</evidence>
<accession>A0A291QN15</accession>
<name>A0A291QN15_9ACTN</name>
<gene>
    <name evidence="1" type="ORF">KY5_8103</name>
</gene>
<dbReference type="Proteomes" id="UP000221011">
    <property type="component" value="Chromosome"/>
</dbReference>
<dbReference type="AlphaFoldDB" id="A0A291QN15"/>